<dbReference type="GeneID" id="81604587"/>
<feature type="compositionally biased region" description="Low complexity" evidence="2">
    <location>
        <begin position="441"/>
        <end position="474"/>
    </location>
</feature>
<protein>
    <recommendedName>
        <fullName evidence="3">AMP-activated protein kinase glycogen-binding domain-containing protein</fullName>
    </recommendedName>
</protein>
<feature type="compositionally biased region" description="Polar residues" evidence="2">
    <location>
        <begin position="517"/>
        <end position="532"/>
    </location>
</feature>
<feature type="compositionally biased region" description="Basic and acidic residues" evidence="2">
    <location>
        <begin position="360"/>
        <end position="377"/>
    </location>
</feature>
<feature type="compositionally biased region" description="Polar residues" evidence="2">
    <location>
        <begin position="242"/>
        <end position="265"/>
    </location>
</feature>
<accession>A0AAD6G0E8</accession>
<dbReference type="Pfam" id="PF16561">
    <property type="entry name" value="AMPK1_CBM"/>
    <property type="match status" value="1"/>
</dbReference>
<dbReference type="InterPro" id="IPR050827">
    <property type="entry name" value="CRP1_MDG1_kinase"/>
</dbReference>
<dbReference type="EMBL" id="JAPVEA010000008">
    <property type="protein sequence ID" value="KAJ5439964.1"/>
    <property type="molecule type" value="Genomic_DNA"/>
</dbReference>
<evidence type="ECO:0000313" key="4">
    <source>
        <dbReference type="EMBL" id="KAJ5439964.1"/>
    </source>
</evidence>
<feature type="domain" description="AMP-activated protein kinase glycogen-binding" evidence="3">
    <location>
        <begin position="50"/>
        <end position="120"/>
    </location>
</feature>
<reference evidence="4" key="1">
    <citation type="submission" date="2022-12" db="EMBL/GenBank/DDBJ databases">
        <authorList>
            <person name="Petersen C."/>
        </authorList>
    </citation>
    <scope>NUCLEOTIDE SEQUENCE</scope>
    <source>
        <strain evidence="4">IBT 16125</strain>
    </source>
</reference>
<gene>
    <name evidence="4" type="ORF">N7458_010962</name>
</gene>
<name>A0AAD6G0E8_9EURO</name>
<dbReference type="PANTHER" id="PTHR10343:SF81">
    <property type="entry name" value="CRUCIFORM DNA-RECOGNIZING PROTEIN 1-RELATED"/>
    <property type="match status" value="1"/>
</dbReference>
<dbReference type="InterPro" id="IPR013783">
    <property type="entry name" value="Ig-like_fold"/>
</dbReference>
<dbReference type="SUPFAM" id="SSF81296">
    <property type="entry name" value="E set domains"/>
    <property type="match status" value="1"/>
</dbReference>
<dbReference type="CDD" id="cd02859">
    <property type="entry name" value="E_set_AMPKbeta_like_N"/>
    <property type="match status" value="1"/>
</dbReference>
<comment type="similarity">
    <text evidence="1">Belongs to the CRP1/MDG1 family.</text>
</comment>
<dbReference type="PANTHER" id="PTHR10343">
    <property type="entry name" value="5'-AMP-ACTIVATED PROTEIN KINASE , BETA SUBUNIT"/>
    <property type="match status" value="1"/>
</dbReference>
<feature type="compositionally biased region" description="Low complexity" evidence="2">
    <location>
        <begin position="483"/>
        <end position="516"/>
    </location>
</feature>
<sequence>MVSPPERLASWETERGIALVSYSSARDKNPPRDPALSLTGRFLAFACRPHSAKEVFVTGTFDDWGKTVKLDRVGDIFTKEVSLPTTDKKIQYKFVVDDIWTTDSHAREENDGHDNINNVLLPEDIQTQTHSKEAATHDVTTPVTMSGVTPDSTTAALAAQVPKEQTNGGLPGAFPDTPGQESGEILSANPIPASGGYGNPIKLNPGEKVPDLSSIHGNTVQSTVKLDKESYEKGDSVPLGSAGTQSDTAGSSAFTVPPATNNLIPESSLPMGGPAQRAAQADQTQTSIGGPAQQAAMADPGYTISSAAPTSTTAALAAEVPLEKNKQTNGTAVPAQDVPQVVKDSIAEAHENPEAAANKEAVEEKKAMENELHRKVAVEQSTGAPAPTTAAQPVKDVPQIVKESIAESNETPEAAANKEAVEEKQAMESELQMNVPVEESAGAPAPTTTAATQPTAPGTSLAVPPIDSTDVSPTSTPPPGRIAPTSAAPTSAPAPTETQTAPVVTTGVATAKTAETSTPSKPTEPAQQSANTAGAGELHAKEEKKKKRLSGFFSKLKEKLK</sequence>
<feature type="compositionally biased region" description="Basic and acidic residues" evidence="2">
    <location>
        <begin position="225"/>
        <end position="235"/>
    </location>
</feature>
<dbReference type="RefSeq" id="XP_056763193.1">
    <property type="nucleotide sequence ID" value="XM_056914344.1"/>
</dbReference>
<dbReference type="Proteomes" id="UP001213681">
    <property type="component" value="Unassembled WGS sequence"/>
</dbReference>
<dbReference type="GO" id="GO:0005737">
    <property type="term" value="C:cytoplasm"/>
    <property type="evidence" value="ECO:0007669"/>
    <property type="project" value="TreeGrafter"/>
</dbReference>
<dbReference type="Gene3D" id="2.60.40.10">
    <property type="entry name" value="Immunoglobulins"/>
    <property type="match status" value="1"/>
</dbReference>
<evidence type="ECO:0000256" key="1">
    <source>
        <dbReference type="ARBA" id="ARBA00038216"/>
    </source>
</evidence>
<evidence type="ECO:0000259" key="3">
    <source>
        <dbReference type="Pfam" id="PF16561"/>
    </source>
</evidence>
<dbReference type="GO" id="GO:0005634">
    <property type="term" value="C:nucleus"/>
    <property type="evidence" value="ECO:0007669"/>
    <property type="project" value="TreeGrafter"/>
</dbReference>
<evidence type="ECO:0000256" key="2">
    <source>
        <dbReference type="SAM" id="MobiDB-lite"/>
    </source>
</evidence>
<dbReference type="AlphaFoldDB" id="A0AAD6G0E8"/>
<dbReference type="GO" id="GO:0031588">
    <property type="term" value="C:nucleotide-activated protein kinase complex"/>
    <property type="evidence" value="ECO:0007669"/>
    <property type="project" value="TreeGrafter"/>
</dbReference>
<dbReference type="InterPro" id="IPR014756">
    <property type="entry name" value="Ig_E-set"/>
</dbReference>
<proteinExistence type="inferred from homology"/>
<reference evidence="4" key="2">
    <citation type="journal article" date="2023" name="IMA Fungus">
        <title>Comparative genomic study of the Penicillium genus elucidates a diverse pangenome and 15 lateral gene transfer events.</title>
        <authorList>
            <person name="Petersen C."/>
            <person name="Sorensen T."/>
            <person name="Nielsen M.R."/>
            <person name="Sondergaard T.E."/>
            <person name="Sorensen J.L."/>
            <person name="Fitzpatrick D.A."/>
            <person name="Frisvad J.C."/>
            <person name="Nielsen K.L."/>
        </authorList>
    </citation>
    <scope>NUCLEOTIDE SEQUENCE</scope>
    <source>
        <strain evidence="4">IBT 16125</strain>
    </source>
</reference>
<comment type="caution">
    <text evidence="4">The sequence shown here is derived from an EMBL/GenBank/DDBJ whole genome shotgun (WGS) entry which is preliminary data.</text>
</comment>
<dbReference type="InterPro" id="IPR032640">
    <property type="entry name" value="AMPK1_CBM"/>
</dbReference>
<feature type="region of interest" description="Disordered" evidence="2">
    <location>
        <begin position="164"/>
        <end position="307"/>
    </location>
</feature>
<feature type="compositionally biased region" description="Polar residues" evidence="2">
    <location>
        <begin position="215"/>
        <end position="224"/>
    </location>
</feature>
<feature type="region of interest" description="Disordered" evidence="2">
    <location>
        <begin position="321"/>
        <end position="561"/>
    </location>
</feature>
<keyword evidence="5" id="KW-1185">Reference proteome</keyword>
<evidence type="ECO:0000313" key="5">
    <source>
        <dbReference type="Proteomes" id="UP001213681"/>
    </source>
</evidence>
<dbReference type="GO" id="GO:0007165">
    <property type="term" value="P:signal transduction"/>
    <property type="evidence" value="ECO:0007669"/>
    <property type="project" value="TreeGrafter"/>
</dbReference>
<feature type="compositionally biased region" description="Low complexity" evidence="2">
    <location>
        <begin position="275"/>
        <end position="286"/>
    </location>
</feature>
<dbReference type="GO" id="GO:0019901">
    <property type="term" value="F:protein kinase binding"/>
    <property type="evidence" value="ECO:0007669"/>
    <property type="project" value="TreeGrafter"/>
</dbReference>
<organism evidence="4 5">
    <name type="scientific">Penicillium daleae</name>
    <dbReference type="NCBI Taxonomy" id="63821"/>
    <lineage>
        <taxon>Eukaryota</taxon>
        <taxon>Fungi</taxon>
        <taxon>Dikarya</taxon>
        <taxon>Ascomycota</taxon>
        <taxon>Pezizomycotina</taxon>
        <taxon>Eurotiomycetes</taxon>
        <taxon>Eurotiomycetidae</taxon>
        <taxon>Eurotiales</taxon>
        <taxon>Aspergillaceae</taxon>
        <taxon>Penicillium</taxon>
    </lineage>
</organism>